<evidence type="ECO:0000313" key="2">
    <source>
        <dbReference type="Proteomes" id="UP000001794"/>
    </source>
</evidence>
<dbReference type="Proteomes" id="UP000001794">
    <property type="component" value="Segment"/>
</dbReference>
<evidence type="ECO:0000313" key="1">
    <source>
        <dbReference type="EMBL" id="AAM28377.1"/>
    </source>
</evidence>
<reference evidence="1 2" key="1">
    <citation type="journal article" date="2003" name="Virology">
        <title>The complete sequence of marine bacteriophage VpV262 infecting vibrio parahaemolyticus indicates that an ancestral component of a T7 viral supergroup is widespread in the marine environment.</title>
        <authorList>
            <person name="Hardies S.C."/>
            <person name="Comeau A.M."/>
            <person name="Serwer P."/>
            <person name="Suttle C.A."/>
        </authorList>
    </citation>
    <scope>NUCLEOTIDE SEQUENCE</scope>
</reference>
<dbReference type="GeneID" id="956079"/>
<protein>
    <submittedName>
        <fullName evidence="1">Uncharacterized protein</fullName>
    </submittedName>
</protein>
<organism evidence="1 2">
    <name type="scientific">Vibrio phage VpV262</name>
    <dbReference type="NCBI Taxonomy" id="2907796"/>
    <lineage>
        <taxon>Viruses</taxon>
        <taxon>Duplodnaviria</taxon>
        <taxon>Heunggongvirae</taxon>
        <taxon>Uroviricota</taxon>
        <taxon>Caudoviricetes</taxon>
        <taxon>Zobellviridae</taxon>
        <taxon>Vipivirus</taxon>
        <taxon>Vipivirus canadense</taxon>
    </lineage>
</organism>
<accession>Q8LT73</accession>
<dbReference type="RefSeq" id="NP_640290.1">
    <property type="nucleotide sequence ID" value="NC_003907.2"/>
</dbReference>
<dbReference type="EMBL" id="AY095314">
    <property type="protein sequence ID" value="AAM28377.1"/>
    <property type="molecule type" value="Genomic_DNA"/>
</dbReference>
<name>Q8LT73_9CAUD</name>
<sequence>MKVTVTALDHEFFTDVELPVEIEAFGNTMGPAHLMWATGAELIRVGARQGSQDGNVHGLNPNYMYALELGNQIEVTDDLLETMGFQRVEEGQED</sequence>
<keyword evidence="2" id="KW-1185">Reference proteome</keyword>
<proteinExistence type="predicted"/>
<dbReference type="KEGG" id="vg:956079"/>